<name>M1B507_SOLTU</name>
<evidence type="ECO:0000313" key="2">
    <source>
        <dbReference type="Proteomes" id="UP000011115"/>
    </source>
</evidence>
<organism evidence="1 2">
    <name type="scientific">Solanum tuberosum</name>
    <name type="common">Potato</name>
    <dbReference type="NCBI Taxonomy" id="4113"/>
    <lineage>
        <taxon>Eukaryota</taxon>
        <taxon>Viridiplantae</taxon>
        <taxon>Streptophyta</taxon>
        <taxon>Embryophyta</taxon>
        <taxon>Tracheophyta</taxon>
        <taxon>Spermatophyta</taxon>
        <taxon>Magnoliopsida</taxon>
        <taxon>eudicotyledons</taxon>
        <taxon>Gunneridae</taxon>
        <taxon>Pentapetalae</taxon>
        <taxon>asterids</taxon>
        <taxon>lamiids</taxon>
        <taxon>Solanales</taxon>
        <taxon>Solanaceae</taxon>
        <taxon>Solanoideae</taxon>
        <taxon>Solaneae</taxon>
        <taxon>Solanum</taxon>
    </lineage>
</organism>
<dbReference type="InParanoid" id="M1B507"/>
<dbReference type="HOGENOM" id="CLU_2727155_0_0_1"/>
<dbReference type="PaxDb" id="4113-PGSC0003DMT400037218"/>
<keyword evidence="2" id="KW-1185">Reference proteome</keyword>
<protein>
    <submittedName>
        <fullName evidence="1">Uncharacterized protein</fullName>
    </submittedName>
</protein>
<evidence type="ECO:0000313" key="1">
    <source>
        <dbReference type="EnsemblPlants" id="PGSC0003DMT400037218"/>
    </source>
</evidence>
<dbReference type="EnsemblPlants" id="PGSC0003DMT400037218">
    <property type="protein sequence ID" value="PGSC0003DMT400037218"/>
    <property type="gene ID" value="PGSC0003DMG400014352"/>
</dbReference>
<dbReference type="Gramene" id="PGSC0003DMT400037218">
    <property type="protein sequence ID" value="PGSC0003DMT400037218"/>
    <property type="gene ID" value="PGSC0003DMG400014352"/>
</dbReference>
<sequence>MCISRDICKTQKDKLLCLILDSLSKTYLLTERAYDPNLFLAEKEINMLFPLATKPVPPKKGKLNDFDGYKKK</sequence>
<dbReference type="Proteomes" id="UP000011115">
    <property type="component" value="Unassembled WGS sequence"/>
</dbReference>
<dbReference type="AlphaFoldDB" id="M1B507"/>
<reference evidence="1" key="2">
    <citation type="submission" date="2015-06" db="UniProtKB">
        <authorList>
            <consortium name="EnsemblPlants"/>
        </authorList>
    </citation>
    <scope>IDENTIFICATION</scope>
    <source>
        <strain evidence="1">DM1-3 516 R44</strain>
    </source>
</reference>
<proteinExistence type="predicted"/>
<accession>M1B507</accession>
<reference evidence="2" key="1">
    <citation type="journal article" date="2011" name="Nature">
        <title>Genome sequence and analysis of the tuber crop potato.</title>
        <authorList>
            <consortium name="The Potato Genome Sequencing Consortium"/>
        </authorList>
    </citation>
    <scope>NUCLEOTIDE SEQUENCE [LARGE SCALE GENOMIC DNA]</scope>
    <source>
        <strain evidence="2">cv. DM1-3 516 R44</strain>
    </source>
</reference>